<feature type="compositionally biased region" description="Polar residues" evidence="1">
    <location>
        <begin position="96"/>
        <end position="119"/>
    </location>
</feature>
<reference evidence="4" key="1">
    <citation type="submission" date="2025-08" db="UniProtKB">
        <authorList>
            <consortium name="RefSeq"/>
        </authorList>
    </citation>
    <scope>IDENTIFICATION</scope>
</reference>
<dbReference type="Gene3D" id="1.20.140.150">
    <property type="match status" value="1"/>
</dbReference>
<feature type="transmembrane region" description="Helical" evidence="2">
    <location>
        <begin position="435"/>
        <end position="454"/>
    </location>
</feature>
<accession>A0ABM5DUW1</accession>
<organism evidence="3 4">
    <name type="scientific">Vicugna pacos</name>
    <name type="common">Alpaca</name>
    <name type="synonym">Lama pacos</name>
    <dbReference type="NCBI Taxonomy" id="30538"/>
    <lineage>
        <taxon>Eukaryota</taxon>
        <taxon>Metazoa</taxon>
        <taxon>Chordata</taxon>
        <taxon>Craniata</taxon>
        <taxon>Vertebrata</taxon>
        <taxon>Euteleostomi</taxon>
        <taxon>Mammalia</taxon>
        <taxon>Eutheria</taxon>
        <taxon>Laurasiatheria</taxon>
        <taxon>Artiodactyla</taxon>
        <taxon>Tylopoda</taxon>
        <taxon>Camelidae</taxon>
        <taxon>Vicugna</taxon>
    </lineage>
</organism>
<evidence type="ECO:0000313" key="3">
    <source>
        <dbReference type="Proteomes" id="UP001652581"/>
    </source>
</evidence>
<name>A0ABM5DUW1_VICPA</name>
<feature type="transmembrane region" description="Helical" evidence="2">
    <location>
        <begin position="474"/>
        <end position="494"/>
    </location>
</feature>
<feature type="region of interest" description="Disordered" evidence="1">
    <location>
        <begin position="216"/>
        <end position="236"/>
    </location>
</feature>
<dbReference type="RefSeq" id="XP_072824692.1">
    <property type="nucleotide sequence ID" value="XM_072968591.1"/>
</dbReference>
<dbReference type="GeneID" id="140698361"/>
<keyword evidence="2" id="KW-0812">Transmembrane</keyword>
<feature type="compositionally biased region" description="Polar residues" evidence="1">
    <location>
        <begin position="20"/>
        <end position="63"/>
    </location>
</feature>
<evidence type="ECO:0000256" key="1">
    <source>
        <dbReference type="SAM" id="MobiDB-lite"/>
    </source>
</evidence>
<feature type="transmembrane region" description="Helical" evidence="2">
    <location>
        <begin position="398"/>
        <end position="423"/>
    </location>
</feature>
<protein>
    <submittedName>
        <fullName evidence="4">Uncharacterized protein isoform X1</fullName>
    </submittedName>
</protein>
<feature type="compositionally biased region" description="Low complexity" evidence="1">
    <location>
        <begin position="288"/>
        <end position="297"/>
    </location>
</feature>
<keyword evidence="3" id="KW-1185">Reference proteome</keyword>
<feature type="compositionally biased region" description="Polar residues" evidence="1">
    <location>
        <begin position="277"/>
        <end position="287"/>
    </location>
</feature>
<dbReference type="Proteomes" id="UP001652581">
    <property type="component" value="Chromosome 9"/>
</dbReference>
<feature type="compositionally biased region" description="Polar residues" evidence="1">
    <location>
        <begin position="1"/>
        <end position="10"/>
    </location>
</feature>
<sequence>MAQRSQSGHQSALPEFLPAATNNNRGKTQDSSSTTFRPRVSTQGSQPTVQNHQVSTEDSQPTVHSRRVSIQEPLPVIHSRRVSIREPLPVIHSRRVSTQGSQTTVQNHQVSTEDSQPTVHSRRVSIQEPLPVIHSRRLSTQDASSISHQFSAEDVPPITSSHRASVQDTPSVIYSSHFKTRDVPSVFQTHCFSIQSPLSVTRTPWTNVKSVTCSSRVSIPPTTQSPHSSLQVSRSVRARVDVPPSITHSPEASIKSNESIIWTSQESFRDTLDGPQHNPNTPESNLYSSPSGSSTEGRSGRFQDRCRLSHSQLPMGWRLLHEARKISHQLSLVLSLAGMVTIGLISLGQHWIHFQVPLMPPEDPAGYPTILINTIFFVQCPDTSCQNEYDQNAYLLDFAWAFLLIASTSSFCLCIILINIVFFTSTNTPMLDFSSVIISILTGISMILCILFYLMQAHEYLQEGMTYELGCSFYLAWIGVFLFLMTGFFSYLNYMNFWSLLAIQAIWT</sequence>
<keyword evidence="2" id="KW-1133">Transmembrane helix</keyword>
<feature type="transmembrane region" description="Helical" evidence="2">
    <location>
        <begin position="330"/>
        <end position="352"/>
    </location>
</feature>
<feature type="region of interest" description="Disordered" evidence="1">
    <location>
        <begin position="1"/>
        <end position="68"/>
    </location>
</feature>
<keyword evidence="2" id="KW-0472">Membrane</keyword>
<feature type="region of interest" description="Disordered" evidence="1">
    <location>
        <begin position="95"/>
        <end position="123"/>
    </location>
</feature>
<evidence type="ECO:0000313" key="4">
    <source>
        <dbReference type="RefSeq" id="XP_072824692.1"/>
    </source>
</evidence>
<gene>
    <name evidence="4" type="primary">LOC140698361</name>
</gene>
<feature type="region of interest" description="Disordered" evidence="1">
    <location>
        <begin position="269"/>
        <end position="304"/>
    </location>
</feature>
<feature type="compositionally biased region" description="Polar residues" evidence="1">
    <location>
        <begin position="216"/>
        <end position="234"/>
    </location>
</feature>
<evidence type="ECO:0000256" key="2">
    <source>
        <dbReference type="SAM" id="Phobius"/>
    </source>
</evidence>
<proteinExistence type="predicted"/>